<protein>
    <submittedName>
        <fullName evidence="2">Uncharacterized protein</fullName>
    </submittedName>
</protein>
<gene>
    <name evidence="2" type="ORF">Mal4_27420</name>
</gene>
<evidence type="ECO:0000313" key="2">
    <source>
        <dbReference type="EMBL" id="QDU38415.1"/>
    </source>
</evidence>
<feature type="compositionally biased region" description="Basic and acidic residues" evidence="1">
    <location>
        <begin position="77"/>
        <end position="89"/>
    </location>
</feature>
<organism evidence="2 3">
    <name type="scientific">Maioricimonas rarisocia</name>
    <dbReference type="NCBI Taxonomy" id="2528026"/>
    <lineage>
        <taxon>Bacteria</taxon>
        <taxon>Pseudomonadati</taxon>
        <taxon>Planctomycetota</taxon>
        <taxon>Planctomycetia</taxon>
        <taxon>Planctomycetales</taxon>
        <taxon>Planctomycetaceae</taxon>
        <taxon>Maioricimonas</taxon>
    </lineage>
</organism>
<proteinExistence type="predicted"/>
<evidence type="ECO:0000313" key="3">
    <source>
        <dbReference type="Proteomes" id="UP000320496"/>
    </source>
</evidence>
<evidence type="ECO:0000256" key="1">
    <source>
        <dbReference type="SAM" id="MobiDB-lite"/>
    </source>
</evidence>
<dbReference type="EMBL" id="CP036275">
    <property type="protein sequence ID" value="QDU38415.1"/>
    <property type="molecule type" value="Genomic_DNA"/>
</dbReference>
<dbReference type="KEGG" id="mri:Mal4_27420"/>
<name>A0A517Z7G3_9PLAN</name>
<dbReference type="OrthoDB" id="278480at2"/>
<dbReference type="Proteomes" id="UP000320496">
    <property type="component" value="Chromosome"/>
</dbReference>
<reference evidence="2 3" key="1">
    <citation type="submission" date="2019-02" db="EMBL/GenBank/DDBJ databases">
        <title>Deep-cultivation of Planctomycetes and their phenomic and genomic characterization uncovers novel biology.</title>
        <authorList>
            <person name="Wiegand S."/>
            <person name="Jogler M."/>
            <person name="Boedeker C."/>
            <person name="Pinto D."/>
            <person name="Vollmers J."/>
            <person name="Rivas-Marin E."/>
            <person name="Kohn T."/>
            <person name="Peeters S.H."/>
            <person name="Heuer A."/>
            <person name="Rast P."/>
            <person name="Oberbeckmann S."/>
            <person name="Bunk B."/>
            <person name="Jeske O."/>
            <person name="Meyerdierks A."/>
            <person name="Storesund J.E."/>
            <person name="Kallscheuer N."/>
            <person name="Luecker S."/>
            <person name="Lage O.M."/>
            <person name="Pohl T."/>
            <person name="Merkel B.J."/>
            <person name="Hornburger P."/>
            <person name="Mueller R.-W."/>
            <person name="Bruemmer F."/>
            <person name="Labrenz M."/>
            <person name="Spormann A.M."/>
            <person name="Op den Camp H."/>
            <person name="Overmann J."/>
            <person name="Amann R."/>
            <person name="Jetten M.S.M."/>
            <person name="Mascher T."/>
            <person name="Medema M.H."/>
            <person name="Devos D.P."/>
            <person name="Kaster A.-K."/>
            <person name="Ovreas L."/>
            <person name="Rohde M."/>
            <person name="Galperin M.Y."/>
            <person name="Jogler C."/>
        </authorList>
    </citation>
    <scope>NUCLEOTIDE SEQUENCE [LARGE SCALE GENOMIC DNA]</scope>
    <source>
        <strain evidence="2 3">Mal4</strain>
    </source>
</reference>
<sequence>MLIERAEQLKRELTDKYVVVSDNVAELRRFVGLTGRVKTVNMNCRALVEFDGPVDIGWYDIDPTYLRVVDEPVRKEAKAAPAAEKKKTEVASAKPTGKSPLELARQQGAAGSTATKPAEAGKKPSPLELARQQGAAKSSDAAPAASAAESKPSAPAEGGKKLSPLEMARQQGAAKQGDEPAAAAPSEQDAPQAEVATESQPASKPPAKSDESTAGLSKLELARRQGPFKG</sequence>
<keyword evidence="3" id="KW-1185">Reference proteome</keyword>
<feature type="region of interest" description="Disordered" evidence="1">
    <location>
        <begin position="77"/>
        <end position="230"/>
    </location>
</feature>
<dbReference type="RefSeq" id="WP_145369699.1">
    <property type="nucleotide sequence ID" value="NZ_CP036275.1"/>
</dbReference>
<accession>A0A517Z7G3</accession>
<dbReference type="AlphaFoldDB" id="A0A517Z7G3"/>
<feature type="compositionally biased region" description="Low complexity" evidence="1">
    <location>
        <begin position="135"/>
        <end position="157"/>
    </location>
</feature>